<evidence type="ECO:0000256" key="1">
    <source>
        <dbReference type="SAM" id="MobiDB-lite"/>
    </source>
</evidence>
<dbReference type="Proteomes" id="UP001500897">
    <property type="component" value="Unassembled WGS sequence"/>
</dbReference>
<dbReference type="EMBL" id="BAAANS010000012">
    <property type="protein sequence ID" value="GAA2095420.1"/>
    <property type="molecule type" value="Genomic_DNA"/>
</dbReference>
<organism evidence="2 3">
    <name type="scientific">Kitasatospora saccharophila</name>
    <dbReference type="NCBI Taxonomy" id="407973"/>
    <lineage>
        <taxon>Bacteria</taxon>
        <taxon>Bacillati</taxon>
        <taxon>Actinomycetota</taxon>
        <taxon>Actinomycetes</taxon>
        <taxon>Kitasatosporales</taxon>
        <taxon>Streptomycetaceae</taxon>
        <taxon>Kitasatospora</taxon>
    </lineage>
</organism>
<protein>
    <submittedName>
        <fullName evidence="2">Lipoprotein</fullName>
    </submittedName>
</protein>
<keyword evidence="3" id="KW-1185">Reference proteome</keyword>
<comment type="caution">
    <text evidence="2">The sequence shown here is derived from an EMBL/GenBank/DDBJ whole genome shotgun (WGS) entry which is preliminary data.</text>
</comment>
<dbReference type="SUPFAM" id="SSF89392">
    <property type="entry name" value="Prokaryotic lipoproteins and lipoprotein localization factors"/>
    <property type="match status" value="1"/>
</dbReference>
<keyword evidence="2" id="KW-0449">Lipoprotein</keyword>
<dbReference type="RefSeq" id="WP_344551940.1">
    <property type="nucleotide sequence ID" value="NZ_BAAANS010000012.1"/>
</dbReference>
<reference evidence="3" key="1">
    <citation type="journal article" date="2019" name="Int. J. Syst. Evol. Microbiol.">
        <title>The Global Catalogue of Microorganisms (GCM) 10K type strain sequencing project: providing services to taxonomists for standard genome sequencing and annotation.</title>
        <authorList>
            <consortium name="The Broad Institute Genomics Platform"/>
            <consortium name="The Broad Institute Genome Sequencing Center for Infectious Disease"/>
            <person name="Wu L."/>
            <person name="Ma J."/>
        </authorList>
    </citation>
    <scope>NUCLEOTIDE SEQUENCE [LARGE SCALE GENOMIC DNA]</scope>
    <source>
        <strain evidence="3">JCM 14559</strain>
    </source>
</reference>
<dbReference type="Gene3D" id="2.50.20.20">
    <property type="match status" value="1"/>
</dbReference>
<proteinExistence type="predicted"/>
<sequence>MLKTGRTFLAATAVVLALTATGCGSKGADGNGPTVASSKGGDSGTKNSGTQNDSALDPAALLKLVGEKTSAAKSAKVEITNDSANMQVTMEGAISWQNGLQGELSGKAGGEAAKSLAEAGSDGNMTIRYLTEAMYVNMGDGMAAQLGGAHWIKYGYEDLAKVMGAAGDSLKSQLQKADPVSSVRALIASGKVTKSGTDTVDGAPATKYAGDFNLTDLTGANAKDITQDQIDALQKQLDAAGITTEHIEVWINADNLLVKKVEKFDSKAGPVTTTAVYSDYGTSVTAIAPKAGDTVDFADLMKSAQAGS</sequence>
<feature type="compositionally biased region" description="Polar residues" evidence="1">
    <location>
        <begin position="44"/>
        <end position="54"/>
    </location>
</feature>
<feature type="region of interest" description="Disordered" evidence="1">
    <location>
        <begin position="27"/>
        <end position="54"/>
    </location>
</feature>
<evidence type="ECO:0000313" key="2">
    <source>
        <dbReference type="EMBL" id="GAA2095420.1"/>
    </source>
</evidence>
<evidence type="ECO:0000313" key="3">
    <source>
        <dbReference type="Proteomes" id="UP001500897"/>
    </source>
</evidence>
<dbReference type="InterPro" id="IPR029046">
    <property type="entry name" value="LolA/LolB/LppX"/>
</dbReference>
<dbReference type="PROSITE" id="PS51257">
    <property type="entry name" value="PROKAR_LIPOPROTEIN"/>
    <property type="match status" value="1"/>
</dbReference>
<name>A0ABP5I839_9ACTN</name>
<accession>A0ABP5I839</accession>
<gene>
    <name evidence="2" type="ORF">GCM10009759_23660</name>
</gene>